<evidence type="ECO:0000313" key="3">
    <source>
        <dbReference type="Proteomes" id="UP000048926"/>
    </source>
</evidence>
<feature type="transmembrane region" description="Helical" evidence="1">
    <location>
        <begin position="66"/>
        <end position="92"/>
    </location>
</feature>
<evidence type="ECO:0000256" key="1">
    <source>
        <dbReference type="SAM" id="Phobius"/>
    </source>
</evidence>
<name>A0A0M6YCL5_9HYPH</name>
<protein>
    <submittedName>
        <fullName evidence="2">Uncharacterized protein</fullName>
    </submittedName>
</protein>
<keyword evidence="3" id="KW-1185">Reference proteome</keyword>
<feature type="transmembrane region" description="Helical" evidence="1">
    <location>
        <begin position="21"/>
        <end position="46"/>
    </location>
</feature>
<feature type="transmembrane region" description="Helical" evidence="1">
    <location>
        <begin position="101"/>
        <end position="123"/>
    </location>
</feature>
<keyword evidence="1" id="KW-0472">Membrane</keyword>
<dbReference type="RefSeq" id="WP_055661448.1">
    <property type="nucleotide sequence ID" value="NZ_CXST01000007.1"/>
</dbReference>
<keyword evidence="1" id="KW-1133">Transmembrane helix</keyword>
<gene>
    <name evidence="2" type="ORF">LAL4801_05870</name>
</gene>
<dbReference type="OrthoDB" id="7063568at2"/>
<feature type="transmembrane region" description="Helical" evidence="1">
    <location>
        <begin position="135"/>
        <end position="158"/>
    </location>
</feature>
<keyword evidence="1" id="KW-0812">Transmembrane</keyword>
<dbReference type="AlphaFoldDB" id="A0A0M6YCL5"/>
<accession>A0A0M6YCL5</accession>
<organism evidence="2 3">
    <name type="scientific">Roseibium aggregatum</name>
    <dbReference type="NCBI Taxonomy" id="187304"/>
    <lineage>
        <taxon>Bacteria</taxon>
        <taxon>Pseudomonadati</taxon>
        <taxon>Pseudomonadota</taxon>
        <taxon>Alphaproteobacteria</taxon>
        <taxon>Hyphomicrobiales</taxon>
        <taxon>Stappiaceae</taxon>
        <taxon>Roseibium</taxon>
    </lineage>
</organism>
<dbReference type="Proteomes" id="UP000048926">
    <property type="component" value="Unassembled WGS sequence"/>
</dbReference>
<reference evidence="3" key="1">
    <citation type="submission" date="2015-07" db="EMBL/GenBank/DDBJ databases">
        <authorList>
            <person name="Rodrigo-Torres Lidia"/>
            <person name="Arahal R.David."/>
        </authorList>
    </citation>
    <scope>NUCLEOTIDE SEQUENCE [LARGE SCALE GENOMIC DNA]</scope>
    <source>
        <strain evidence="3">CECT 4801</strain>
    </source>
</reference>
<sequence length="169" mass="18812">MKETPRNQLQISEIFGSRQTVFIIASGFAGEAVLEFVAWIVAPIFLGRPMEPSLLVQELGLVWFDLSTSIAVAFLVHFFAGAYLFVVGYVLFLRLTGLQNWFLTGFTWGVLLWLLAQCVLAPAAGRPFFLGFVPYTWWALGLHTVAYAIPVAGAYRLLGKRYDLKMSAA</sequence>
<proteinExistence type="predicted"/>
<evidence type="ECO:0000313" key="2">
    <source>
        <dbReference type="EMBL" id="CTQ47408.1"/>
    </source>
</evidence>
<dbReference type="EMBL" id="CXST01000007">
    <property type="protein sequence ID" value="CTQ47408.1"/>
    <property type="molecule type" value="Genomic_DNA"/>
</dbReference>